<gene>
    <name evidence="1" type="ORF">FTV88_2930</name>
</gene>
<dbReference type="KEGG" id="hcv:FTV88_2930"/>
<protein>
    <recommendedName>
        <fullName evidence="3">Amphi-Trp domain-containing protein</fullName>
    </recommendedName>
</protein>
<organism evidence="1 2">
    <name type="scientific">Heliorestis convoluta</name>
    <dbReference type="NCBI Taxonomy" id="356322"/>
    <lineage>
        <taxon>Bacteria</taxon>
        <taxon>Bacillati</taxon>
        <taxon>Bacillota</taxon>
        <taxon>Clostridia</taxon>
        <taxon>Eubacteriales</taxon>
        <taxon>Heliobacteriaceae</taxon>
        <taxon>Heliorestis</taxon>
    </lineage>
</organism>
<name>A0A5Q2N542_9FIRM</name>
<sequence length="84" mass="9880">MSRAVVVDREGAIRKLRSLVKELEAGALYIGDTKVEIPEEFLLSIKYRRGEHQGVEIRMGWDIIEEEEIIEEDKHDRAWHQLLH</sequence>
<dbReference type="OrthoDB" id="2084051at2"/>
<proteinExistence type="predicted"/>
<keyword evidence="2" id="KW-1185">Reference proteome</keyword>
<dbReference type="RefSeq" id="WP_153726071.1">
    <property type="nucleotide sequence ID" value="NZ_CP045875.1"/>
</dbReference>
<accession>A0A5Q2N542</accession>
<dbReference type="Proteomes" id="UP000366051">
    <property type="component" value="Chromosome"/>
</dbReference>
<dbReference type="EMBL" id="CP045875">
    <property type="protein sequence ID" value="QGG49019.1"/>
    <property type="molecule type" value="Genomic_DNA"/>
</dbReference>
<reference evidence="2" key="1">
    <citation type="submission" date="2019-11" db="EMBL/GenBank/DDBJ databases">
        <title>Genome sequence of Heliorestis convoluta strain HH, an alkaliphilic and minimalistic phototrophic bacterium from a soda lake in Egypt.</title>
        <authorList>
            <person name="Dewey E.D."/>
            <person name="Stokes L.M."/>
            <person name="Burchell B.M."/>
            <person name="Shaffer K.N."/>
            <person name="Huntington A.M."/>
            <person name="Baker J.M."/>
            <person name="Nadendla S."/>
            <person name="Giglio M.G."/>
            <person name="Touchman J.W."/>
            <person name="Blankenship R.E."/>
            <person name="Madigan M.T."/>
            <person name="Sattley W.M."/>
        </authorList>
    </citation>
    <scope>NUCLEOTIDE SEQUENCE [LARGE SCALE GENOMIC DNA]</scope>
    <source>
        <strain evidence="2">HH</strain>
    </source>
</reference>
<evidence type="ECO:0008006" key="3">
    <source>
        <dbReference type="Google" id="ProtNLM"/>
    </source>
</evidence>
<evidence type="ECO:0000313" key="2">
    <source>
        <dbReference type="Proteomes" id="UP000366051"/>
    </source>
</evidence>
<dbReference type="AlphaFoldDB" id="A0A5Q2N542"/>
<evidence type="ECO:0000313" key="1">
    <source>
        <dbReference type="EMBL" id="QGG49019.1"/>
    </source>
</evidence>